<dbReference type="EMBL" id="MN956836">
    <property type="protein sequence ID" value="QTX14751.1"/>
    <property type="molecule type" value="Genomic_DNA"/>
</dbReference>
<evidence type="ECO:0000313" key="1">
    <source>
        <dbReference type="EMBL" id="QTX14751.1"/>
    </source>
</evidence>
<name>A0A8B0SUP6_KLEPN</name>
<sequence length="52" mass="6077">MATDFSKSNFHEKKLLFIGHVLLVCSPCSRSMLPTSWRAYLKAWWLQQIPLP</sequence>
<organism evidence="1">
    <name type="scientific">Klebsiella pneumoniae</name>
    <dbReference type="NCBI Taxonomy" id="573"/>
    <lineage>
        <taxon>Bacteria</taxon>
        <taxon>Pseudomonadati</taxon>
        <taxon>Pseudomonadota</taxon>
        <taxon>Gammaproteobacteria</taxon>
        <taxon>Enterobacterales</taxon>
        <taxon>Enterobacteriaceae</taxon>
        <taxon>Klebsiella/Raoultella group</taxon>
        <taxon>Klebsiella</taxon>
        <taxon>Klebsiella pneumoniae complex</taxon>
    </lineage>
</organism>
<dbReference type="AlphaFoldDB" id="A0A8B0SUP6"/>
<protein>
    <submittedName>
        <fullName evidence="1">Uncharacterized protein</fullName>
    </submittedName>
</protein>
<proteinExistence type="predicted"/>
<keyword evidence="1" id="KW-0614">Plasmid</keyword>
<geneLocation type="plasmid" evidence="1">
    <name>p17-15-vir-like</name>
</geneLocation>
<accession>A0A8B0SUP6</accession>
<reference evidence="1" key="1">
    <citation type="submission" date="2020-01" db="EMBL/GenBank/DDBJ databases">
        <authorList>
            <person name="Qin S."/>
        </authorList>
    </citation>
    <scope>NUCLEOTIDE SEQUENCE</scope>
    <source>
        <strain evidence="1">CVir17-16-YZ6g</strain>
        <plasmid evidence="1">p17-15-vir-like</plasmid>
    </source>
</reference>